<dbReference type="Pfam" id="PF12146">
    <property type="entry name" value="Hydrolase_4"/>
    <property type="match status" value="1"/>
</dbReference>
<reference evidence="3 4" key="2">
    <citation type="submission" date="2018-03" db="EMBL/GenBank/DDBJ databases">
        <title>Draft genome of Pseudomonas putida strain KH-21-114.</title>
        <authorList>
            <person name="Yoshizawa S."/>
            <person name="Khan N.H."/>
            <person name="Nishimura M."/>
            <person name="Chiura H.X."/>
            <person name="Ogura Y."/>
            <person name="Hayashi T."/>
            <person name="Kogure K."/>
        </authorList>
    </citation>
    <scope>NUCLEOTIDE SEQUENCE [LARGE SCALE GENOMIC DNA]</scope>
    <source>
        <strain evidence="3 4">KH-21-114</strain>
    </source>
</reference>
<dbReference type="PANTHER" id="PTHR43265:SF1">
    <property type="entry name" value="ESTERASE ESTD"/>
    <property type="match status" value="1"/>
</dbReference>
<dbReference type="PANTHER" id="PTHR43265">
    <property type="entry name" value="ESTERASE ESTD"/>
    <property type="match status" value="1"/>
</dbReference>
<protein>
    <submittedName>
        <fullName evidence="3">Alpha/beta hydrolase</fullName>
    </submittedName>
</protein>
<dbReference type="Gene3D" id="3.40.50.1820">
    <property type="entry name" value="alpha/beta hydrolase"/>
    <property type="match status" value="1"/>
</dbReference>
<evidence type="ECO:0000259" key="2">
    <source>
        <dbReference type="Pfam" id="PF12146"/>
    </source>
</evidence>
<comment type="caution">
    <text evidence="3">The sequence shown here is derived from an EMBL/GenBank/DDBJ whole genome shotgun (WGS) entry which is preliminary data.</text>
</comment>
<dbReference type="AlphaFoldDB" id="A0A2S3WXW3"/>
<name>A0A2S3WXW3_PSEPU</name>
<feature type="signal peptide" evidence="1">
    <location>
        <begin position="1"/>
        <end position="19"/>
    </location>
</feature>
<dbReference type="RefSeq" id="WP_103449653.1">
    <property type="nucleotide sequence ID" value="NZ_MINH01000021.1"/>
</dbReference>
<sequence>MMSRLVAFFLLLCTGLAQAAAPTVLQRPIDLDTGQGVLHGSLLLPQQDTPPPVVLIIAGSGPTDRDGNNPASGRVDNLKRLALVLANEHIASVRYDKRGVAASQPATPDERDLSVQRYVDDVVAWSRKLKADPRFGPLILVGHSEGALIASLAAERAGASAVITLAGMGRPLADVLREQLAQRMSPAQLAGGSALLDRLQAGQTSLDVPAPLRQVFRPSVQPYLITLLQQDPAQAFARLPMPALIVQGRNDVQVDVTDAERLKAAKPDAQLVLIDGMNHMLRISPKDMHLQRDSYLNPELPLARELGERVVSFIHQLPSA</sequence>
<proteinExistence type="predicted"/>
<dbReference type="EMBL" id="MINH01000021">
    <property type="protein sequence ID" value="POG06266.1"/>
    <property type="molecule type" value="Genomic_DNA"/>
</dbReference>
<dbReference type="Proteomes" id="UP000237230">
    <property type="component" value="Unassembled WGS sequence"/>
</dbReference>
<feature type="chain" id="PRO_5015490244" evidence="1">
    <location>
        <begin position="20"/>
        <end position="320"/>
    </location>
</feature>
<dbReference type="InterPro" id="IPR053145">
    <property type="entry name" value="AB_hydrolase_Est10"/>
</dbReference>
<evidence type="ECO:0000313" key="4">
    <source>
        <dbReference type="Proteomes" id="UP000237230"/>
    </source>
</evidence>
<dbReference type="InterPro" id="IPR022742">
    <property type="entry name" value="Hydrolase_4"/>
</dbReference>
<dbReference type="InterPro" id="IPR029058">
    <property type="entry name" value="AB_hydrolase_fold"/>
</dbReference>
<accession>A0A2S3WXW3</accession>
<dbReference type="OrthoDB" id="9809549at2"/>
<reference evidence="3 4" key="1">
    <citation type="submission" date="2016-08" db="EMBL/GenBank/DDBJ databases">
        <authorList>
            <person name="Seilhamer J.J."/>
        </authorList>
    </citation>
    <scope>NUCLEOTIDE SEQUENCE [LARGE SCALE GENOMIC DNA]</scope>
    <source>
        <strain evidence="3 4">KH-21-114</strain>
    </source>
</reference>
<keyword evidence="3" id="KW-0378">Hydrolase</keyword>
<evidence type="ECO:0000256" key="1">
    <source>
        <dbReference type="SAM" id="SignalP"/>
    </source>
</evidence>
<dbReference type="GO" id="GO:0052689">
    <property type="term" value="F:carboxylic ester hydrolase activity"/>
    <property type="evidence" value="ECO:0007669"/>
    <property type="project" value="TreeGrafter"/>
</dbReference>
<organism evidence="3 4">
    <name type="scientific">Pseudomonas putida</name>
    <name type="common">Arthrobacter siderocapsulatus</name>
    <dbReference type="NCBI Taxonomy" id="303"/>
    <lineage>
        <taxon>Bacteria</taxon>
        <taxon>Pseudomonadati</taxon>
        <taxon>Pseudomonadota</taxon>
        <taxon>Gammaproteobacteria</taxon>
        <taxon>Pseudomonadales</taxon>
        <taxon>Pseudomonadaceae</taxon>
        <taxon>Pseudomonas</taxon>
    </lineage>
</organism>
<keyword evidence="1" id="KW-0732">Signal</keyword>
<gene>
    <name evidence="3" type="ORF">BGP84_25820</name>
</gene>
<evidence type="ECO:0000313" key="3">
    <source>
        <dbReference type="EMBL" id="POG06266.1"/>
    </source>
</evidence>
<feature type="domain" description="Serine aminopeptidase S33" evidence="2">
    <location>
        <begin position="78"/>
        <end position="281"/>
    </location>
</feature>
<dbReference type="SUPFAM" id="SSF53474">
    <property type="entry name" value="alpha/beta-Hydrolases"/>
    <property type="match status" value="1"/>
</dbReference>